<evidence type="ECO:0000313" key="12">
    <source>
        <dbReference type="Proteomes" id="UP000253687"/>
    </source>
</evidence>
<proteinExistence type="inferred from homology"/>
<dbReference type="Gene3D" id="1.20.1600.10">
    <property type="entry name" value="Outer membrane efflux proteins (OEP)"/>
    <property type="match status" value="1"/>
</dbReference>
<evidence type="ECO:0000256" key="6">
    <source>
        <dbReference type="ARBA" id="ARBA00023136"/>
    </source>
</evidence>
<dbReference type="PANTHER" id="PTHR30203:SF20">
    <property type="entry name" value="MULTIDRUG RESISTANCE OUTER MEMBRANE PROTEIN MDTP-RELATED"/>
    <property type="match status" value="1"/>
</dbReference>
<gene>
    <name evidence="11" type="ORF">DTL43_05515</name>
</gene>
<sequence>MYCHAKLKNISQHTVISAHLFLPDYSPMNRDSFYPAIACFPLLLMLAGCAPMHETRQALSQQTPAAQVDTALPTALKNGWPDSQWWLEYHDNQLTSLINNALQNAPDMQVAEQRIQLAEAQAKAVATQDGPQIDFSADMERQKMSAEGLMGPFALNDPAAGTTGPWYTNGTFGLTAGWHLDIWGKNRAEVTARLGTVKAREAEREQTRQLLAGSVARLYWEWQTQAALNTVLQQIEKEQNTIIATDRQLYQNGITSSVEGVETDINASKTRQQLNDVAGKMKIIEARLSALTNNQTKSLKLKPVALPKVASQLPDELGYSLLARRADLQAAHWYVESSLSTIDAAKAAFYPDINLMAFLQQDALHLSDLFRHSAQQMGVTAGLTLPIFDSGRLNANLDIAKAESNLSIASYNKAVVEAVNDVARAASQVQTLAEKNQHQAQIERDALRVVGLAQARFNAGIIAGSRVSEARIPALRERANGLLLQGQWLDASIQLTGALAGVTNADDMRLLYLTFIQR</sequence>
<keyword evidence="7 10" id="KW-0564">Palmitate</keyword>
<evidence type="ECO:0000256" key="7">
    <source>
        <dbReference type="ARBA" id="ARBA00023139"/>
    </source>
</evidence>
<dbReference type="InterPro" id="IPR003423">
    <property type="entry name" value="OMP_efflux"/>
</dbReference>
<evidence type="ECO:0000256" key="9">
    <source>
        <dbReference type="ARBA" id="ARBA00037313"/>
    </source>
</evidence>
<dbReference type="PANTHER" id="PTHR30203">
    <property type="entry name" value="OUTER MEMBRANE CATION EFFLUX PROTEIN"/>
    <property type="match status" value="1"/>
</dbReference>
<accession>A0A369FZV5</accession>
<dbReference type="NCBIfam" id="TIGR01845">
    <property type="entry name" value="outer_NodT"/>
    <property type="match status" value="1"/>
</dbReference>
<evidence type="ECO:0000256" key="1">
    <source>
        <dbReference type="ARBA" id="ARBA00004459"/>
    </source>
</evidence>
<evidence type="ECO:0000256" key="4">
    <source>
        <dbReference type="ARBA" id="ARBA00022692"/>
    </source>
</evidence>
<comment type="similarity">
    <text evidence="2 10">Belongs to the outer membrane factor (OMF) (TC 1.B.17) family.</text>
</comment>
<keyword evidence="3 10" id="KW-1134">Transmembrane beta strand</keyword>
<comment type="caution">
    <text evidence="11">The sequence shown here is derived from an EMBL/GenBank/DDBJ whole genome shotgun (WGS) entry which is preliminary data.</text>
</comment>
<comment type="subcellular location">
    <subcellularLocation>
        <location evidence="1 10">Cell outer membrane</location>
        <topology evidence="1 10">Lipid-anchor</topology>
    </subcellularLocation>
</comment>
<dbReference type="Pfam" id="PF02321">
    <property type="entry name" value="OEP"/>
    <property type="match status" value="2"/>
</dbReference>
<evidence type="ECO:0000256" key="5">
    <source>
        <dbReference type="ARBA" id="ARBA00022729"/>
    </source>
</evidence>
<organism evidence="11 12">
    <name type="scientific">Escherichia coli</name>
    <dbReference type="NCBI Taxonomy" id="562"/>
    <lineage>
        <taxon>Bacteria</taxon>
        <taxon>Pseudomonadati</taxon>
        <taxon>Pseudomonadota</taxon>
        <taxon>Gammaproteobacteria</taxon>
        <taxon>Enterobacterales</taxon>
        <taxon>Enterobacteriaceae</taxon>
        <taxon>Escherichia</taxon>
    </lineage>
</organism>
<protein>
    <submittedName>
        <fullName evidence="11">Multidrug resistance outer membrane protein MdtQ</fullName>
    </submittedName>
</protein>
<dbReference type="NCBIfam" id="NF008524">
    <property type="entry name" value="PRK11459.1"/>
    <property type="match status" value="1"/>
</dbReference>
<reference evidence="11 12" key="1">
    <citation type="submission" date="2018-07" db="EMBL/GenBank/DDBJ databases">
        <title>Whole Genome Sequence Analysis of Avian Pathogenic E. coli - An Australian Perspective.</title>
        <authorList>
            <person name="Cummins M.L."/>
            <person name="Reid C.J."/>
            <person name="Roy Chowdhury P."/>
            <person name="Bushell R."/>
            <person name="Esbert N."/>
            <person name="Tivendale K.A."/>
            <person name="Noormohammadi A.H."/>
            <person name="Islam S."/>
            <person name="Marenda M.S."/>
            <person name="Browning G.F."/>
            <person name="Markham P.F."/>
            <person name="Djordjevic S.P."/>
        </authorList>
    </citation>
    <scope>NUCLEOTIDE SEQUENCE [LARGE SCALE GENOMIC DNA]</scope>
    <source>
        <strain evidence="11 12">AVC211</strain>
    </source>
</reference>
<dbReference type="GO" id="GO:0015562">
    <property type="term" value="F:efflux transmembrane transporter activity"/>
    <property type="evidence" value="ECO:0007669"/>
    <property type="project" value="InterPro"/>
</dbReference>
<dbReference type="AlphaFoldDB" id="A0A369FZV5"/>
<keyword evidence="5" id="KW-0732">Signal</keyword>
<evidence type="ECO:0000256" key="10">
    <source>
        <dbReference type="RuleBase" id="RU362097"/>
    </source>
</evidence>
<evidence type="ECO:0000256" key="3">
    <source>
        <dbReference type="ARBA" id="ARBA00022452"/>
    </source>
</evidence>
<evidence type="ECO:0000256" key="8">
    <source>
        <dbReference type="ARBA" id="ARBA00023288"/>
    </source>
</evidence>
<dbReference type="GO" id="GO:0009279">
    <property type="term" value="C:cell outer membrane"/>
    <property type="evidence" value="ECO:0007669"/>
    <property type="project" value="UniProtKB-SubCell"/>
</dbReference>
<keyword evidence="4 10" id="KW-0812">Transmembrane</keyword>
<name>A0A369FZV5_ECOLX</name>
<comment type="function">
    <text evidence="9">Could be involved in resistance to puromycin, acriflavine and tetraphenylarsonium chloride.</text>
</comment>
<dbReference type="Proteomes" id="UP000253687">
    <property type="component" value="Unassembled WGS sequence"/>
</dbReference>
<keyword evidence="8 10" id="KW-0449">Lipoprotein</keyword>
<keyword evidence="6 10" id="KW-0472">Membrane</keyword>
<dbReference type="EMBL" id="QOGZ01000004">
    <property type="protein sequence ID" value="RDA41871.1"/>
    <property type="molecule type" value="Genomic_DNA"/>
</dbReference>
<dbReference type="InterPro" id="IPR010131">
    <property type="entry name" value="MdtP/NodT-like"/>
</dbReference>
<dbReference type="Gene3D" id="2.20.200.10">
    <property type="entry name" value="Outer membrane efflux proteins (OEP)"/>
    <property type="match status" value="1"/>
</dbReference>
<evidence type="ECO:0000256" key="2">
    <source>
        <dbReference type="ARBA" id="ARBA00007613"/>
    </source>
</evidence>
<dbReference type="SUPFAM" id="SSF56954">
    <property type="entry name" value="Outer membrane efflux proteins (OEP)"/>
    <property type="match status" value="1"/>
</dbReference>
<evidence type="ECO:0000313" key="11">
    <source>
        <dbReference type="EMBL" id="RDA41871.1"/>
    </source>
</evidence>